<dbReference type="EMBL" id="PHHC01000141">
    <property type="protein sequence ID" value="PPE03034.1"/>
    <property type="molecule type" value="Genomic_DNA"/>
</dbReference>
<organism evidence="1 2">
    <name type="scientific">Holospora curviuscula</name>
    <dbReference type="NCBI Taxonomy" id="1082868"/>
    <lineage>
        <taxon>Bacteria</taxon>
        <taxon>Pseudomonadati</taxon>
        <taxon>Pseudomonadota</taxon>
        <taxon>Alphaproteobacteria</taxon>
        <taxon>Holosporales</taxon>
        <taxon>Holosporaceae</taxon>
        <taxon>Holospora</taxon>
    </lineage>
</organism>
<evidence type="ECO:0000313" key="2">
    <source>
        <dbReference type="Proteomes" id="UP000239425"/>
    </source>
</evidence>
<accession>A0A2S5R6U2</accession>
<sequence length="70" mass="8331">MIYKYESINKVPTKLKIEINTTQNFQVLPVQSEWFNGFSDIITDEIDELMATKLSALYQRRKGRDLFDVW</sequence>
<dbReference type="InterPro" id="IPR014942">
    <property type="entry name" value="AbiEii"/>
</dbReference>
<keyword evidence="2" id="KW-1185">Reference proteome</keyword>
<proteinExistence type="predicted"/>
<name>A0A2S5R6U2_9PROT</name>
<dbReference type="Proteomes" id="UP000239425">
    <property type="component" value="Unassembled WGS sequence"/>
</dbReference>
<reference evidence="1 2" key="1">
    <citation type="submission" date="2017-11" db="EMBL/GenBank/DDBJ databases">
        <title>Comparative genomic analysis of Holospora spp., intranuclear symbionts of paramecia.</title>
        <authorList>
            <person name="Garushyants S.K."/>
            <person name="Beliavskaya A."/>
            <person name="Malko D.B."/>
            <person name="Logacheva M.D."/>
            <person name="Rautian M.S."/>
            <person name="Gelfand M.S."/>
        </authorList>
    </citation>
    <scope>NUCLEOTIDE SEQUENCE [LARGE SCALE GENOMIC DNA]</scope>
    <source>
        <strain evidence="2">02AZ16</strain>
    </source>
</reference>
<dbReference type="RefSeq" id="WP_165780855.1">
    <property type="nucleotide sequence ID" value="NZ_PHHC01000141.1"/>
</dbReference>
<gene>
    <name evidence="1" type="ORF">HCUR_01465</name>
</gene>
<dbReference type="Pfam" id="PF08843">
    <property type="entry name" value="AbiEii"/>
    <property type="match status" value="1"/>
</dbReference>
<comment type="caution">
    <text evidence="1">The sequence shown here is derived from an EMBL/GenBank/DDBJ whole genome shotgun (WGS) entry which is preliminary data.</text>
</comment>
<dbReference type="AlphaFoldDB" id="A0A2S5R6U2"/>
<protein>
    <submittedName>
        <fullName evidence="1">Uncharacterized protein</fullName>
    </submittedName>
</protein>
<evidence type="ECO:0000313" key="1">
    <source>
        <dbReference type="EMBL" id="PPE03034.1"/>
    </source>
</evidence>